<dbReference type="PANTHER" id="PTHR39515">
    <property type="entry name" value="CONSERVED PROTEIN"/>
    <property type="match status" value="1"/>
</dbReference>
<evidence type="ECO:0000313" key="5">
    <source>
        <dbReference type="Proteomes" id="UP000606991"/>
    </source>
</evidence>
<dbReference type="Gene3D" id="1.10.10.10">
    <property type="entry name" value="Winged helix-like DNA-binding domain superfamily/Winged helix DNA-binding domain"/>
    <property type="match status" value="1"/>
</dbReference>
<dbReference type="SUPFAM" id="SSF46785">
    <property type="entry name" value="Winged helix' DNA-binding domain"/>
    <property type="match status" value="1"/>
</dbReference>
<gene>
    <name evidence="3" type="ORF">DLM65_00820</name>
    <name evidence="2" type="ORF">JF886_05215</name>
</gene>
<name>A0A2W5ZF29_9BACT</name>
<dbReference type="AlphaFoldDB" id="A0A2W5ZF29"/>
<dbReference type="Proteomes" id="UP000606991">
    <property type="component" value="Unassembled WGS sequence"/>
</dbReference>
<organism evidence="3 4">
    <name type="scientific">Candidatus Aeolococcus gillhamiae</name>
    <dbReference type="NCBI Taxonomy" id="3127015"/>
    <lineage>
        <taxon>Bacteria</taxon>
        <taxon>Bacillati</taxon>
        <taxon>Candidatus Dormiibacterota</taxon>
        <taxon>Candidatus Dormibacteria</taxon>
        <taxon>Candidatus Aeolococcales</taxon>
        <taxon>Candidatus Aeolococcaceae</taxon>
        <taxon>Candidatus Aeolococcus</taxon>
    </lineage>
</organism>
<evidence type="ECO:0000259" key="1">
    <source>
        <dbReference type="PROSITE" id="PS50995"/>
    </source>
</evidence>
<proteinExistence type="predicted"/>
<dbReference type="RefSeq" id="WP_337310285.1">
    <property type="nucleotide sequence ID" value="NZ_JAEKNS010000059.1"/>
</dbReference>
<dbReference type="PANTHER" id="PTHR39515:SF2">
    <property type="entry name" value="HTH-TYPE TRANSCRIPTIONAL REGULATOR RV0880"/>
    <property type="match status" value="1"/>
</dbReference>
<dbReference type="InterPro" id="IPR052526">
    <property type="entry name" value="HTH-type_Bedaq_tolerance"/>
</dbReference>
<evidence type="ECO:0000313" key="4">
    <source>
        <dbReference type="Proteomes" id="UP000248724"/>
    </source>
</evidence>
<evidence type="ECO:0000313" key="2">
    <source>
        <dbReference type="EMBL" id="MBJ7594256.1"/>
    </source>
</evidence>
<reference evidence="2 5" key="3">
    <citation type="submission" date="2020-10" db="EMBL/GenBank/DDBJ databases">
        <title>Ca. Dormibacterota MAGs.</title>
        <authorList>
            <person name="Montgomery K."/>
        </authorList>
    </citation>
    <scope>NUCLEOTIDE SEQUENCE [LARGE SCALE GENOMIC DNA]</scope>
    <source>
        <strain evidence="2">SC8812_S17_18</strain>
    </source>
</reference>
<dbReference type="GO" id="GO:0003700">
    <property type="term" value="F:DNA-binding transcription factor activity"/>
    <property type="evidence" value="ECO:0007669"/>
    <property type="project" value="InterPro"/>
</dbReference>
<dbReference type="InterPro" id="IPR000835">
    <property type="entry name" value="HTH_MarR-typ"/>
</dbReference>
<dbReference type="PROSITE" id="PS50995">
    <property type="entry name" value="HTH_MARR_2"/>
    <property type="match status" value="1"/>
</dbReference>
<reference evidence="3 4" key="1">
    <citation type="journal article" date="2017" name="Nature">
        <title>Atmospheric trace gases support primary production in Antarctic desert surface soil.</title>
        <authorList>
            <person name="Ji M."/>
            <person name="Greening C."/>
            <person name="Vanwonterghem I."/>
            <person name="Carere C.R."/>
            <person name="Bay S.K."/>
            <person name="Steen J.A."/>
            <person name="Montgomery K."/>
            <person name="Lines T."/>
            <person name="Beardall J."/>
            <person name="van Dorst J."/>
            <person name="Snape I."/>
            <person name="Stott M.B."/>
            <person name="Hugenholtz P."/>
            <person name="Ferrari B.C."/>
        </authorList>
    </citation>
    <scope>NUCLEOTIDE SEQUENCE [LARGE SCALE GENOMIC DNA]</scope>
    <source>
        <strain evidence="3">RRmetagenome_bin12</strain>
    </source>
</reference>
<accession>A0A934K168</accession>
<dbReference type="InterPro" id="IPR036388">
    <property type="entry name" value="WH-like_DNA-bd_sf"/>
</dbReference>
<comment type="caution">
    <text evidence="3">The sequence shown here is derived from an EMBL/GenBank/DDBJ whole genome shotgun (WGS) entry which is preliminary data.</text>
</comment>
<evidence type="ECO:0000313" key="3">
    <source>
        <dbReference type="EMBL" id="PZR83953.1"/>
    </source>
</evidence>
<dbReference type="InterPro" id="IPR036390">
    <property type="entry name" value="WH_DNA-bd_sf"/>
</dbReference>
<dbReference type="EMBL" id="JAEKNS010000059">
    <property type="protein sequence ID" value="MBJ7594256.1"/>
    <property type="molecule type" value="Genomic_DNA"/>
</dbReference>
<accession>A0A2W5ZF29</accession>
<dbReference type="Pfam" id="PF12802">
    <property type="entry name" value="MarR_2"/>
    <property type="match status" value="1"/>
</dbReference>
<dbReference type="Proteomes" id="UP000248724">
    <property type="component" value="Unassembled WGS sequence"/>
</dbReference>
<dbReference type="SMART" id="SM00347">
    <property type="entry name" value="HTH_MARR"/>
    <property type="match status" value="1"/>
</dbReference>
<sequence>MTSEVVIDSAGGVAAGPDPVAVANGLRPVLLHLNRHLRRELHALGVSSSQVSLLAAIQATPGIGVGDLAAREGTSAPSVSNHIDRLEVSGLVVRSRVDGGDRRRVGLAVTAEGARVLRAVRSRRTAWLAARLRELPEDQLRAVEAAIDGLRALVERPSR</sequence>
<dbReference type="EMBL" id="QHBU01000016">
    <property type="protein sequence ID" value="PZR83953.1"/>
    <property type="molecule type" value="Genomic_DNA"/>
</dbReference>
<feature type="domain" description="HTH marR-type" evidence="1">
    <location>
        <begin position="23"/>
        <end position="159"/>
    </location>
</feature>
<protein>
    <submittedName>
        <fullName evidence="2 3">Transcriptional regulator</fullName>
    </submittedName>
</protein>
<reference evidence="3" key="2">
    <citation type="submission" date="2018-05" db="EMBL/GenBank/DDBJ databases">
        <authorList>
            <person name="Ferrari B."/>
        </authorList>
    </citation>
    <scope>NUCLEOTIDE SEQUENCE</scope>
    <source>
        <strain evidence="3">RRmetagenome_bin12</strain>
    </source>
</reference>